<keyword evidence="2" id="KW-0121">Carboxypeptidase</keyword>
<reference evidence="2" key="1">
    <citation type="journal article" date="2020" name="Ecol. Evol.">
        <title>Genome structure and content of the rice root-knot nematode (Meloidogyne graminicola).</title>
        <authorList>
            <person name="Phan N.T."/>
            <person name="Danchin E.G.J."/>
            <person name="Klopp C."/>
            <person name="Perfus-Barbeoch L."/>
            <person name="Kozlowski D.K."/>
            <person name="Koutsovoulos G.D."/>
            <person name="Lopez-Roques C."/>
            <person name="Bouchez O."/>
            <person name="Zahm M."/>
            <person name="Besnard G."/>
            <person name="Bellafiore S."/>
        </authorList>
    </citation>
    <scope>NUCLEOTIDE SEQUENCE</scope>
    <source>
        <strain evidence="2">VN-18</strain>
    </source>
</reference>
<dbReference type="Pfam" id="PF00450">
    <property type="entry name" value="Peptidase_S10"/>
    <property type="match status" value="1"/>
</dbReference>
<dbReference type="EMBL" id="JABEBT010000072">
    <property type="protein sequence ID" value="KAF7633677.1"/>
    <property type="molecule type" value="Genomic_DNA"/>
</dbReference>
<dbReference type="InterPro" id="IPR029058">
    <property type="entry name" value="AB_hydrolase_fold"/>
</dbReference>
<dbReference type="Proteomes" id="UP000605970">
    <property type="component" value="Unassembled WGS sequence"/>
</dbReference>
<name>A0A8S9ZJZ7_9BILA</name>
<accession>A0A8S9ZJZ7</accession>
<keyword evidence="2" id="KW-0378">Hydrolase</keyword>
<protein>
    <submittedName>
        <fullName evidence="2">Carboxypeptidase</fullName>
    </submittedName>
</protein>
<sequence>MSKFIKRILSENIPITFYYGDTDAVCNYLLGQKFVEGLGQKLKSSKEAWILNNQVGGYKTIYNGGLKFLTVRGIGHMVLKWAPVRAEYIFQQFILNY</sequence>
<evidence type="ECO:0000256" key="1">
    <source>
        <dbReference type="ARBA" id="ARBA00009431"/>
    </source>
</evidence>
<keyword evidence="3" id="KW-1185">Reference proteome</keyword>
<evidence type="ECO:0000313" key="3">
    <source>
        <dbReference type="Proteomes" id="UP000605970"/>
    </source>
</evidence>
<dbReference type="GO" id="GO:0004185">
    <property type="term" value="F:serine-type carboxypeptidase activity"/>
    <property type="evidence" value="ECO:0007669"/>
    <property type="project" value="InterPro"/>
</dbReference>
<comment type="caution">
    <text evidence="2">The sequence shown here is derived from an EMBL/GenBank/DDBJ whole genome shotgun (WGS) entry which is preliminary data.</text>
</comment>
<dbReference type="SUPFAM" id="SSF53474">
    <property type="entry name" value="alpha/beta-Hydrolases"/>
    <property type="match status" value="1"/>
</dbReference>
<evidence type="ECO:0000313" key="2">
    <source>
        <dbReference type="EMBL" id="KAF7633677.1"/>
    </source>
</evidence>
<dbReference type="InterPro" id="IPR001563">
    <property type="entry name" value="Peptidase_S10"/>
</dbReference>
<dbReference type="AlphaFoldDB" id="A0A8S9ZJZ7"/>
<dbReference type="Gene3D" id="3.40.50.11320">
    <property type="match status" value="1"/>
</dbReference>
<keyword evidence="2" id="KW-0645">Protease</keyword>
<dbReference type="GO" id="GO:0006508">
    <property type="term" value="P:proteolysis"/>
    <property type="evidence" value="ECO:0007669"/>
    <property type="project" value="InterPro"/>
</dbReference>
<dbReference type="OrthoDB" id="735686at2759"/>
<proteinExistence type="inferred from homology"/>
<organism evidence="2 3">
    <name type="scientific">Meloidogyne graminicola</name>
    <dbReference type="NCBI Taxonomy" id="189291"/>
    <lineage>
        <taxon>Eukaryota</taxon>
        <taxon>Metazoa</taxon>
        <taxon>Ecdysozoa</taxon>
        <taxon>Nematoda</taxon>
        <taxon>Chromadorea</taxon>
        <taxon>Rhabditida</taxon>
        <taxon>Tylenchina</taxon>
        <taxon>Tylenchomorpha</taxon>
        <taxon>Tylenchoidea</taxon>
        <taxon>Meloidogynidae</taxon>
        <taxon>Meloidogyninae</taxon>
        <taxon>Meloidogyne</taxon>
    </lineage>
</organism>
<gene>
    <name evidence="2" type="ORF">Mgra_00006984</name>
</gene>
<comment type="similarity">
    <text evidence="1">Belongs to the peptidase S10 family.</text>
</comment>